<reference evidence="2 3" key="1">
    <citation type="submission" date="2016-05" db="EMBL/GenBank/DDBJ databases">
        <authorList>
            <person name="Ramsay J.P."/>
        </authorList>
    </citation>
    <scope>NUCLEOTIDE SEQUENCE [LARGE SCALE GENOMIC DNA]</scope>
    <source>
        <strain evidence="2 3">NZP2042</strain>
    </source>
</reference>
<dbReference type="Pfam" id="PF02464">
    <property type="entry name" value="CinA"/>
    <property type="match status" value="1"/>
</dbReference>
<dbReference type="AlphaFoldDB" id="A0A6M7U2J1"/>
<organism evidence="2 3">
    <name type="scientific">Rhizobium loti</name>
    <name type="common">Mesorhizobium loti</name>
    <dbReference type="NCBI Taxonomy" id="381"/>
    <lineage>
        <taxon>Bacteria</taxon>
        <taxon>Pseudomonadati</taxon>
        <taxon>Pseudomonadota</taxon>
        <taxon>Alphaproteobacteria</taxon>
        <taxon>Hyphomicrobiales</taxon>
        <taxon>Phyllobacteriaceae</taxon>
        <taxon>Mesorhizobium</taxon>
    </lineage>
</organism>
<accession>A0A6M7U2J1</accession>
<sequence>MNNGELAIALFEACRERGIMVATAESCTGGMIIAALTDIAGSSAVVDRGFITYSNEAKMDMLGVSAATLDAHGAVSRETAIEMAAGALSRSRAGLTLAVTGIAGPGGGSAEKPVGLVWFSVGLAGQTVTAERQLFADKGRAFIRRETVRHALELGLRALGQHQADGATP</sequence>
<evidence type="ECO:0000313" key="3">
    <source>
        <dbReference type="Proteomes" id="UP000093737"/>
    </source>
</evidence>
<dbReference type="SUPFAM" id="SSF142433">
    <property type="entry name" value="CinA-like"/>
    <property type="match status" value="1"/>
</dbReference>
<dbReference type="EMBL" id="LYTK01000001">
    <property type="protein sequence ID" value="OBQ72697.1"/>
    <property type="molecule type" value="Genomic_DNA"/>
</dbReference>
<feature type="domain" description="CinA C-terminal" evidence="1">
    <location>
        <begin position="6"/>
        <end position="154"/>
    </location>
</feature>
<name>A0A6M7U2J1_RHILI</name>
<dbReference type="Proteomes" id="UP000093737">
    <property type="component" value="Unassembled WGS sequence"/>
</dbReference>
<gene>
    <name evidence="2" type="ORF">A8145_07905</name>
</gene>
<proteinExistence type="predicted"/>
<dbReference type="InterPro" id="IPR008136">
    <property type="entry name" value="CinA_C"/>
</dbReference>
<dbReference type="NCBIfam" id="TIGR00199">
    <property type="entry name" value="PncC_domain"/>
    <property type="match status" value="1"/>
</dbReference>
<protein>
    <submittedName>
        <fullName evidence="2">Damage-inducible protein CinA</fullName>
    </submittedName>
</protein>
<dbReference type="Gene3D" id="3.90.950.20">
    <property type="entry name" value="CinA-like"/>
    <property type="match status" value="1"/>
</dbReference>
<evidence type="ECO:0000313" key="2">
    <source>
        <dbReference type="EMBL" id="OBQ72697.1"/>
    </source>
</evidence>
<evidence type="ECO:0000259" key="1">
    <source>
        <dbReference type="Pfam" id="PF02464"/>
    </source>
</evidence>
<dbReference type="InterPro" id="IPR036653">
    <property type="entry name" value="CinA-like_C"/>
</dbReference>
<dbReference type="RefSeq" id="WP_056577384.1">
    <property type="nucleotide sequence ID" value="NZ_CP033334.1"/>
</dbReference>
<comment type="caution">
    <text evidence="2">The sequence shown here is derived from an EMBL/GenBank/DDBJ whole genome shotgun (WGS) entry which is preliminary data.</text>
</comment>